<feature type="transmembrane region" description="Helical" evidence="6">
    <location>
        <begin position="401"/>
        <end position="419"/>
    </location>
</feature>
<sequence>MKEKLLAWPVNSPWWFILFSLCLVMLASFGNKDLYFNADYKIFFDDGDPQLLAHEKIEGQFLKSDSLGILVAPENKNIFTKDNLLLIREITERAWLTQYVSRVDSITNYQLTSGEGDDLIVEDLAPDYLPLDKKRIAYIREQALSEPRINGSLVSNEGEVAIINITFNTPEGYPTKMVTDTAKLYRDLFEEMGKKYPGVEFHMVGIVALNIAFTEAAISDASSLNPLMFAAIVVFLALMLKSWRFVLMTLVVITTSIASTMGLLGWLGHYLSTATVNVPTVVMTLAVADCVHVIVSYIGARQEGEGHKQAIISSVSLNLMALLITSVTTAVGFLMLNASESPVLREFGSLTSVGIIIAFILSVTLLPALMFLLPERDEKFSQYNYSQSMTGLADWVIKYKVWILPFGIMSILVSTWLMFQNKIEDKQFEYFSHEYDFRQAVDLAEEKLSGSTLVNISVNSGKENGITDPEFLETVARFTAWLNEQPEVGHVSSITDTFKRLNKNMHNDDDSYYRLPEQKDLASQYLLLYEMSLPYGRDLNNEINIDKSAVKLSVTVKNVSNVELIAFENRVYQWLEDNSPSSSVLASSISLMFAHVGEVNLSSMVKTLPVTLVVISGLLIFALRSLRLGVMSLVPNIAPAILGFGLWALVSGEINLGLSVVVSMTLGIVVDDAVHFLTKYRYARIQGRDVEDGVRYAFNTVGRALWITTVVLVVGFGILATSDFRVNSDMGLLSAIVIFIALVVDFTILPAALLIFDRKSYVASFQMEQQNISH</sequence>
<keyword evidence="5 6" id="KW-0472">Membrane</keyword>
<accession>A0A1C3ERS5</accession>
<feature type="transmembrane region" description="Helical" evidence="6">
    <location>
        <begin position="732"/>
        <end position="756"/>
    </location>
</feature>
<feature type="transmembrane region" description="Helical" evidence="6">
    <location>
        <begin position="347"/>
        <end position="373"/>
    </location>
</feature>
<proteinExistence type="predicted"/>
<dbReference type="InterPro" id="IPR000731">
    <property type="entry name" value="SSD"/>
</dbReference>
<comment type="caution">
    <text evidence="8">The sequence shown here is derived from an EMBL/GenBank/DDBJ whole genome shotgun (WGS) entry which is preliminary data.</text>
</comment>
<dbReference type="STRING" id="1080227.A8L45_02635"/>
<feature type="transmembrane region" description="Helical" evidence="6">
    <location>
        <begin position="633"/>
        <end position="650"/>
    </location>
</feature>
<evidence type="ECO:0000256" key="2">
    <source>
        <dbReference type="ARBA" id="ARBA00022475"/>
    </source>
</evidence>
<name>A0A1C3ERS5_9GAMM</name>
<feature type="transmembrane region" description="Helical" evidence="6">
    <location>
        <begin position="12"/>
        <end position="31"/>
    </location>
</feature>
<protein>
    <submittedName>
        <fullName evidence="8">RND transporter</fullName>
    </submittedName>
</protein>
<dbReference type="InterPro" id="IPR050545">
    <property type="entry name" value="Mycobact_MmpL"/>
</dbReference>
<gene>
    <name evidence="8" type="ORF">A8L45_02635</name>
</gene>
<keyword evidence="4 6" id="KW-1133">Transmembrane helix</keyword>
<feature type="transmembrane region" description="Helical" evidence="6">
    <location>
        <begin position="608"/>
        <end position="626"/>
    </location>
</feature>
<evidence type="ECO:0000256" key="5">
    <source>
        <dbReference type="ARBA" id="ARBA00023136"/>
    </source>
</evidence>
<feature type="transmembrane region" description="Helical" evidence="6">
    <location>
        <begin position="697"/>
        <end position="720"/>
    </location>
</feature>
<evidence type="ECO:0000256" key="1">
    <source>
        <dbReference type="ARBA" id="ARBA00004651"/>
    </source>
</evidence>
<dbReference type="GO" id="GO:0005886">
    <property type="term" value="C:plasma membrane"/>
    <property type="evidence" value="ECO:0007669"/>
    <property type="project" value="UniProtKB-SubCell"/>
</dbReference>
<dbReference type="Gene3D" id="1.20.1640.10">
    <property type="entry name" value="Multidrug efflux transporter AcrB transmembrane domain"/>
    <property type="match status" value="2"/>
</dbReference>
<keyword evidence="9" id="KW-1185">Reference proteome</keyword>
<dbReference type="SUPFAM" id="SSF82866">
    <property type="entry name" value="Multidrug efflux transporter AcrB transmembrane domain"/>
    <property type="match status" value="2"/>
</dbReference>
<dbReference type="OrthoDB" id="9803781at2"/>
<dbReference type="InterPro" id="IPR004869">
    <property type="entry name" value="MMPL_dom"/>
</dbReference>
<feature type="transmembrane region" description="Helical" evidence="6">
    <location>
        <begin position="224"/>
        <end position="240"/>
    </location>
</feature>
<evidence type="ECO:0000256" key="4">
    <source>
        <dbReference type="ARBA" id="ARBA00022989"/>
    </source>
</evidence>
<dbReference type="RefSeq" id="WP_068898913.1">
    <property type="nucleotide sequence ID" value="NZ_JBHUIF010000032.1"/>
</dbReference>
<dbReference type="Pfam" id="PF03176">
    <property type="entry name" value="MMPL"/>
    <property type="match status" value="2"/>
</dbReference>
<dbReference type="Proteomes" id="UP000094936">
    <property type="component" value="Unassembled WGS sequence"/>
</dbReference>
<dbReference type="PANTHER" id="PTHR33406">
    <property type="entry name" value="MEMBRANE PROTEIN MJ1562-RELATED"/>
    <property type="match status" value="1"/>
</dbReference>
<feature type="domain" description="SSD" evidence="7">
    <location>
        <begin position="247"/>
        <end position="372"/>
    </location>
</feature>
<feature type="transmembrane region" description="Helical" evidence="6">
    <location>
        <begin position="310"/>
        <end position="335"/>
    </location>
</feature>
<evidence type="ECO:0000313" key="9">
    <source>
        <dbReference type="Proteomes" id="UP000094936"/>
    </source>
</evidence>
<comment type="subcellular location">
    <subcellularLocation>
        <location evidence="1">Cell membrane</location>
        <topology evidence="1">Multi-pass membrane protein</topology>
    </subcellularLocation>
</comment>
<keyword evidence="3 6" id="KW-0812">Transmembrane</keyword>
<evidence type="ECO:0000313" key="8">
    <source>
        <dbReference type="EMBL" id="ODA35943.1"/>
    </source>
</evidence>
<evidence type="ECO:0000256" key="6">
    <source>
        <dbReference type="SAM" id="Phobius"/>
    </source>
</evidence>
<reference evidence="8 9" key="1">
    <citation type="submission" date="2016-05" db="EMBL/GenBank/DDBJ databases">
        <title>Genomic Taxonomy of the Vibrionaceae.</title>
        <authorList>
            <person name="Gomez-Gil B."/>
            <person name="Enciso-Ibarra J."/>
        </authorList>
    </citation>
    <scope>NUCLEOTIDE SEQUENCE [LARGE SCALE GENOMIC DNA]</scope>
    <source>
        <strain evidence="8 9">CAIM 1920</strain>
    </source>
</reference>
<keyword evidence="2" id="KW-1003">Cell membrane</keyword>
<dbReference type="AlphaFoldDB" id="A0A1C3ERS5"/>
<feature type="transmembrane region" description="Helical" evidence="6">
    <location>
        <begin position="656"/>
        <end position="677"/>
    </location>
</feature>
<dbReference type="EMBL" id="LYBM01000002">
    <property type="protein sequence ID" value="ODA35943.1"/>
    <property type="molecule type" value="Genomic_DNA"/>
</dbReference>
<dbReference type="PANTHER" id="PTHR33406:SF13">
    <property type="entry name" value="MEMBRANE PROTEIN YDFJ"/>
    <property type="match status" value="1"/>
</dbReference>
<feature type="transmembrane region" description="Helical" evidence="6">
    <location>
        <begin position="247"/>
        <end position="268"/>
    </location>
</feature>
<feature type="domain" description="SSD" evidence="7">
    <location>
        <begin position="628"/>
        <end position="755"/>
    </location>
</feature>
<organism evidence="8 9">
    <name type="scientific">Veronia pacifica</name>
    <dbReference type="NCBI Taxonomy" id="1080227"/>
    <lineage>
        <taxon>Bacteria</taxon>
        <taxon>Pseudomonadati</taxon>
        <taxon>Pseudomonadota</taxon>
        <taxon>Gammaproteobacteria</taxon>
        <taxon>Vibrionales</taxon>
        <taxon>Vibrionaceae</taxon>
        <taxon>Veronia</taxon>
    </lineage>
</organism>
<dbReference type="PROSITE" id="PS50156">
    <property type="entry name" value="SSD"/>
    <property type="match status" value="2"/>
</dbReference>
<feature type="transmembrane region" description="Helical" evidence="6">
    <location>
        <begin position="280"/>
        <end position="298"/>
    </location>
</feature>
<evidence type="ECO:0000259" key="7">
    <source>
        <dbReference type="PROSITE" id="PS50156"/>
    </source>
</evidence>
<evidence type="ECO:0000256" key="3">
    <source>
        <dbReference type="ARBA" id="ARBA00022692"/>
    </source>
</evidence>